<dbReference type="EMBL" id="FLUV01001514">
    <property type="protein sequence ID" value="SBW23128.1"/>
    <property type="molecule type" value="Genomic_DNA"/>
</dbReference>
<sequence length="249" mass="26686">MTTVLLVRHGLTAVTGSILLGWTPGVGLDDRGRAQTQALAQRLASIPLTAIVSSPLQRCRETAEAIASHQGERVDDAEQVGRIPGVVPVSAAEGRDVVTIDDRLGECHYGDWTGQEMRALTADPLWRTVQEHPSAVVFPGPEGEALRDTQYRAVAAVRDWNARLGPDTVWLACSHGDVIKAIVADAMGMHLDLFQRISVDPCSLTVIRYTERRPFMIRVNDRGGAVADLLPAPRTPAADDGDAIVGGGS</sequence>
<dbReference type="AlphaFoldDB" id="A0A1C3P055"/>
<evidence type="ECO:0000313" key="2">
    <source>
        <dbReference type="Proteomes" id="UP000199013"/>
    </source>
</evidence>
<keyword evidence="2" id="KW-1185">Reference proteome</keyword>
<dbReference type="CDD" id="cd07067">
    <property type="entry name" value="HP_PGM_like"/>
    <property type="match status" value="1"/>
</dbReference>
<dbReference type="GO" id="GO:0005737">
    <property type="term" value="C:cytoplasm"/>
    <property type="evidence" value="ECO:0007669"/>
    <property type="project" value="TreeGrafter"/>
</dbReference>
<proteinExistence type="predicted"/>
<reference evidence="2" key="1">
    <citation type="submission" date="2016-02" db="EMBL/GenBank/DDBJ databases">
        <authorList>
            <person name="Wibberg D."/>
        </authorList>
    </citation>
    <scope>NUCLEOTIDE SEQUENCE [LARGE SCALE GENOMIC DNA]</scope>
</reference>
<dbReference type="InterPro" id="IPR013078">
    <property type="entry name" value="His_Pase_superF_clade-1"/>
</dbReference>
<dbReference type="PANTHER" id="PTHR48100">
    <property type="entry name" value="BROAD-SPECIFICITY PHOSPHATASE YOR283W-RELATED"/>
    <property type="match status" value="1"/>
</dbReference>
<dbReference type="SMART" id="SM00855">
    <property type="entry name" value="PGAM"/>
    <property type="match status" value="1"/>
</dbReference>
<organism evidence="1 2">
    <name type="scientific">Candidatus Protofrankia californiensis</name>
    <dbReference type="NCBI Taxonomy" id="1839754"/>
    <lineage>
        <taxon>Bacteria</taxon>
        <taxon>Bacillati</taxon>
        <taxon>Actinomycetota</taxon>
        <taxon>Actinomycetes</taxon>
        <taxon>Frankiales</taxon>
        <taxon>Frankiaceae</taxon>
        <taxon>Protofrankia</taxon>
    </lineage>
</organism>
<evidence type="ECO:0000313" key="1">
    <source>
        <dbReference type="EMBL" id="SBW23128.1"/>
    </source>
</evidence>
<accession>A0A1C3P055</accession>
<dbReference type="InterPro" id="IPR029033">
    <property type="entry name" value="His_PPase_superfam"/>
</dbReference>
<dbReference type="PANTHER" id="PTHR48100:SF2">
    <property type="entry name" value="CONSERVED PROTEIN"/>
    <property type="match status" value="1"/>
</dbReference>
<dbReference type="GO" id="GO:0016791">
    <property type="term" value="F:phosphatase activity"/>
    <property type="evidence" value="ECO:0007669"/>
    <property type="project" value="TreeGrafter"/>
</dbReference>
<dbReference type="InterPro" id="IPR022492">
    <property type="entry name" value="Phosphomutase_MSMEG4193_put"/>
</dbReference>
<dbReference type="NCBIfam" id="TIGR03848">
    <property type="entry name" value="MSMEG_4193"/>
    <property type="match status" value="1"/>
</dbReference>
<dbReference type="SUPFAM" id="SSF53254">
    <property type="entry name" value="Phosphoglycerate mutase-like"/>
    <property type="match status" value="1"/>
</dbReference>
<dbReference type="Proteomes" id="UP000199013">
    <property type="component" value="Unassembled WGS sequence"/>
</dbReference>
<dbReference type="InterPro" id="IPR050275">
    <property type="entry name" value="PGM_Phosphatase"/>
</dbReference>
<protein>
    <submittedName>
        <fullName evidence="1">Putative phosphomutase</fullName>
    </submittedName>
</protein>
<name>A0A1C3P055_9ACTN</name>
<dbReference type="Gene3D" id="3.40.50.1240">
    <property type="entry name" value="Phosphoglycerate mutase-like"/>
    <property type="match status" value="1"/>
</dbReference>
<gene>
    <name evidence="1" type="ORF">FDG2_3608</name>
</gene>
<dbReference type="Pfam" id="PF00300">
    <property type="entry name" value="His_Phos_1"/>
    <property type="match status" value="2"/>
</dbReference>